<organism evidence="2 3">
    <name type="scientific">Paractinoplanes pyxinae</name>
    <dbReference type="NCBI Taxonomy" id="2997416"/>
    <lineage>
        <taxon>Bacteria</taxon>
        <taxon>Bacillati</taxon>
        <taxon>Actinomycetota</taxon>
        <taxon>Actinomycetes</taxon>
        <taxon>Micromonosporales</taxon>
        <taxon>Micromonosporaceae</taxon>
        <taxon>Paractinoplanes</taxon>
    </lineage>
</organism>
<protein>
    <submittedName>
        <fullName evidence="2">Uncharacterized protein</fullName>
    </submittedName>
</protein>
<feature type="compositionally biased region" description="Acidic residues" evidence="1">
    <location>
        <begin position="1"/>
        <end position="10"/>
    </location>
</feature>
<feature type="region of interest" description="Disordered" evidence="1">
    <location>
        <begin position="1"/>
        <end position="59"/>
    </location>
</feature>
<evidence type="ECO:0000313" key="2">
    <source>
        <dbReference type="EMBL" id="MCY1142025.1"/>
    </source>
</evidence>
<gene>
    <name evidence="2" type="ORF">OWR29_28870</name>
</gene>
<reference evidence="2" key="1">
    <citation type="submission" date="2022-11" db="EMBL/GenBank/DDBJ databases">
        <authorList>
            <person name="Somphong A."/>
            <person name="Phongsopitanun W."/>
        </authorList>
    </citation>
    <scope>NUCLEOTIDE SEQUENCE</scope>
    <source>
        <strain evidence="2">Pm04-4</strain>
    </source>
</reference>
<accession>A0ABT4B686</accession>
<proteinExistence type="predicted"/>
<sequence length="59" mass="5825">MTDPNDDLDSVADPGSMSPEAMTEDSDKDPATKQDEKGGVPGAAADSPAAQGAPVGPPD</sequence>
<dbReference type="Proteomes" id="UP001151002">
    <property type="component" value="Unassembled WGS sequence"/>
</dbReference>
<comment type="caution">
    <text evidence="2">The sequence shown here is derived from an EMBL/GenBank/DDBJ whole genome shotgun (WGS) entry which is preliminary data.</text>
</comment>
<name>A0ABT4B686_9ACTN</name>
<evidence type="ECO:0000256" key="1">
    <source>
        <dbReference type="SAM" id="MobiDB-lite"/>
    </source>
</evidence>
<dbReference type="EMBL" id="JAPNTZ010000010">
    <property type="protein sequence ID" value="MCY1142025.1"/>
    <property type="molecule type" value="Genomic_DNA"/>
</dbReference>
<keyword evidence="3" id="KW-1185">Reference proteome</keyword>
<feature type="compositionally biased region" description="Low complexity" evidence="1">
    <location>
        <begin position="42"/>
        <end position="59"/>
    </location>
</feature>
<evidence type="ECO:0000313" key="3">
    <source>
        <dbReference type="Proteomes" id="UP001151002"/>
    </source>
</evidence>
<feature type="compositionally biased region" description="Basic and acidic residues" evidence="1">
    <location>
        <begin position="28"/>
        <end position="38"/>
    </location>
</feature>
<dbReference type="RefSeq" id="WP_267566410.1">
    <property type="nucleotide sequence ID" value="NZ_JAPNTZ010000010.1"/>
</dbReference>